<dbReference type="Pfam" id="PF09844">
    <property type="entry name" value="DUF2071"/>
    <property type="match status" value="1"/>
</dbReference>
<dbReference type="PANTHER" id="PTHR39186">
    <property type="entry name" value="DUF2071 FAMILY PROTEIN"/>
    <property type="match status" value="1"/>
</dbReference>
<evidence type="ECO:0008006" key="2">
    <source>
        <dbReference type="Google" id="ProtNLM"/>
    </source>
</evidence>
<proteinExistence type="predicted"/>
<dbReference type="EMBL" id="HBIZ01007204">
    <property type="protein sequence ID" value="CAE0751545.1"/>
    <property type="molecule type" value="Transcribed_RNA"/>
</dbReference>
<protein>
    <recommendedName>
        <fullName evidence="2">DUF2071 domain-containing protein</fullName>
    </recommendedName>
</protein>
<dbReference type="PANTHER" id="PTHR39186:SF1">
    <property type="entry name" value="DUF2071 DOMAIN-CONTAINING PROTEIN"/>
    <property type="match status" value="1"/>
</dbReference>
<sequence>MYFLNASLQVTSFCNMWCSERKALLPKRRSHFMHHRRWDNALFLHFAVDAAQLQAKLPRGLAVDLYQGVALLSIVAISECGIEPRIPLLPLSVQAALAVSHHAVNVRTYVRPIRGNGPPGIYFFSLDCSTGLPALGARLLFNLPYKVASMSRTHASPESHSQHEFISQRQKRTIFRTEPAGAFHAVWSAEGSLQEAPPGSLAEFVVERYCLYCERGLVLRCLGAAFLKLKRLWRGDIDHAPWPLQRARVELLENTMLRPIGFEAAEPFDAHYSTGVGSIDFFFAG</sequence>
<reference evidence="1" key="1">
    <citation type="submission" date="2021-01" db="EMBL/GenBank/DDBJ databases">
        <authorList>
            <person name="Corre E."/>
            <person name="Pelletier E."/>
            <person name="Niang G."/>
            <person name="Scheremetjew M."/>
            <person name="Finn R."/>
            <person name="Kale V."/>
            <person name="Holt S."/>
            <person name="Cochrane G."/>
            <person name="Meng A."/>
            <person name="Brown T."/>
            <person name="Cohen L."/>
        </authorList>
    </citation>
    <scope>NUCLEOTIDE SEQUENCE</scope>
    <source>
        <strain evidence="1">CCMP645</strain>
    </source>
</reference>
<name>A0A7S4B2D3_CHRCT</name>
<dbReference type="SUPFAM" id="SSF160104">
    <property type="entry name" value="Acetoacetate decarboxylase-like"/>
    <property type="match status" value="1"/>
</dbReference>
<dbReference type="InterPro" id="IPR023375">
    <property type="entry name" value="ADC_dom_sf"/>
</dbReference>
<dbReference type="AlphaFoldDB" id="A0A7S4B2D3"/>
<organism evidence="1">
    <name type="scientific">Chrysotila carterae</name>
    <name type="common">Marine alga</name>
    <name type="synonym">Syracosphaera carterae</name>
    <dbReference type="NCBI Taxonomy" id="13221"/>
    <lineage>
        <taxon>Eukaryota</taxon>
        <taxon>Haptista</taxon>
        <taxon>Haptophyta</taxon>
        <taxon>Prymnesiophyceae</taxon>
        <taxon>Isochrysidales</taxon>
        <taxon>Isochrysidaceae</taxon>
        <taxon>Chrysotila</taxon>
    </lineage>
</organism>
<evidence type="ECO:0000313" key="1">
    <source>
        <dbReference type="EMBL" id="CAE0751545.1"/>
    </source>
</evidence>
<dbReference type="InterPro" id="IPR018644">
    <property type="entry name" value="DUF2071"/>
</dbReference>
<gene>
    <name evidence="1" type="ORF">PCAR00345_LOCUS4130</name>
</gene>
<accession>A0A7S4B2D3</accession>